<accession>A0A495QY33</accession>
<evidence type="ECO:0000259" key="1">
    <source>
        <dbReference type="Pfam" id="PF04149"/>
    </source>
</evidence>
<dbReference type="Proteomes" id="UP000274601">
    <property type="component" value="Unassembled WGS sequence"/>
</dbReference>
<dbReference type="EMBL" id="RBWU01000001">
    <property type="protein sequence ID" value="RKS79032.1"/>
    <property type="molecule type" value="Genomic_DNA"/>
</dbReference>
<dbReference type="AlphaFoldDB" id="A0A495QY33"/>
<name>A0A495QY33_9ACTN</name>
<evidence type="ECO:0000313" key="3">
    <source>
        <dbReference type="Proteomes" id="UP000274601"/>
    </source>
</evidence>
<dbReference type="Pfam" id="PF04149">
    <property type="entry name" value="DUF397"/>
    <property type="match status" value="1"/>
</dbReference>
<protein>
    <submittedName>
        <fullName evidence="2">Uncharacterized protein DUF397</fullName>
    </submittedName>
</protein>
<comment type="caution">
    <text evidence="2">The sequence shown here is derived from an EMBL/GenBank/DDBJ whole genome shotgun (WGS) entry which is preliminary data.</text>
</comment>
<dbReference type="InterPro" id="IPR007278">
    <property type="entry name" value="DUF397"/>
</dbReference>
<proteinExistence type="predicted"/>
<reference evidence="2 3" key="1">
    <citation type="submission" date="2018-10" db="EMBL/GenBank/DDBJ databases">
        <title>Genomic Encyclopedia of Archaeal and Bacterial Type Strains, Phase II (KMG-II): from individual species to whole genera.</title>
        <authorList>
            <person name="Goeker M."/>
        </authorList>
    </citation>
    <scope>NUCLEOTIDE SEQUENCE [LARGE SCALE GENOMIC DNA]</scope>
    <source>
        <strain evidence="2 3">DSM 43383</strain>
    </source>
</reference>
<gene>
    <name evidence="2" type="ORF">BZB76_0470</name>
</gene>
<evidence type="ECO:0000313" key="2">
    <source>
        <dbReference type="EMBL" id="RKS79032.1"/>
    </source>
</evidence>
<keyword evidence="3" id="KW-1185">Reference proteome</keyword>
<feature type="domain" description="DUF397" evidence="1">
    <location>
        <begin position="15"/>
        <end position="67"/>
    </location>
</feature>
<sequence>MTRGRVDEMDLSSVTWRKARKTTENGGNCVEIASVSGTIAIRDSKNPDGPRLTINHNDFRRLIKTIKNA</sequence>
<organism evidence="2 3">
    <name type="scientific">Actinomadura pelletieri DSM 43383</name>
    <dbReference type="NCBI Taxonomy" id="1120940"/>
    <lineage>
        <taxon>Bacteria</taxon>
        <taxon>Bacillati</taxon>
        <taxon>Actinomycetota</taxon>
        <taxon>Actinomycetes</taxon>
        <taxon>Streptosporangiales</taxon>
        <taxon>Thermomonosporaceae</taxon>
        <taxon>Actinomadura</taxon>
    </lineage>
</organism>